<evidence type="ECO:0000313" key="2">
    <source>
        <dbReference type="EMBL" id="KAL3310372.1"/>
    </source>
</evidence>
<sequence>MNAAQRKAFSQVFKQKLTLIQGPPGTGKTTISAYLAHANVFFKNGKVLISSHSNQAVDNICIRIIQQFPNTKIVRVLSRGSELNEFVKENPALSSYYLHRIAYECRKELKEMRKAHLENTERGNQMKKHFLDLLDSTESLLLPKFDIICATCITAGDKRFTSLEFNLVIVDEATQCIEPYTLIPFAIGASCRARHLVLVGDQCQLGPVVQIQDSPISISLFERLVHKNYPVCLLTVGYKPRY</sequence>
<organism evidence="2 3">
    <name type="scientific">Cichlidogyrus casuarinus</name>
    <dbReference type="NCBI Taxonomy" id="1844966"/>
    <lineage>
        <taxon>Eukaryota</taxon>
        <taxon>Metazoa</taxon>
        <taxon>Spiralia</taxon>
        <taxon>Lophotrochozoa</taxon>
        <taxon>Platyhelminthes</taxon>
        <taxon>Monogenea</taxon>
        <taxon>Monopisthocotylea</taxon>
        <taxon>Dactylogyridea</taxon>
        <taxon>Ancyrocephalidae</taxon>
        <taxon>Cichlidogyrus</taxon>
    </lineage>
</organism>
<dbReference type="InterPro" id="IPR045055">
    <property type="entry name" value="DNA2/NAM7-like"/>
</dbReference>
<dbReference type="InterPro" id="IPR041677">
    <property type="entry name" value="DNA2/NAM7_AAA_11"/>
</dbReference>
<evidence type="ECO:0000313" key="3">
    <source>
        <dbReference type="Proteomes" id="UP001626550"/>
    </source>
</evidence>
<accession>A0ABD2PTZ3</accession>
<evidence type="ECO:0000259" key="1">
    <source>
        <dbReference type="Pfam" id="PF13086"/>
    </source>
</evidence>
<dbReference type="Pfam" id="PF13086">
    <property type="entry name" value="AAA_11"/>
    <property type="match status" value="1"/>
</dbReference>
<name>A0ABD2PTZ3_9PLAT</name>
<dbReference type="Proteomes" id="UP001626550">
    <property type="component" value="Unassembled WGS sequence"/>
</dbReference>
<gene>
    <name evidence="2" type="ORF">Ciccas_011064</name>
</gene>
<dbReference type="SUPFAM" id="SSF52540">
    <property type="entry name" value="P-loop containing nucleoside triphosphate hydrolases"/>
    <property type="match status" value="1"/>
</dbReference>
<protein>
    <recommendedName>
        <fullName evidence="1">DNA2/NAM7 helicase helicase domain-containing protein</fullName>
    </recommendedName>
</protein>
<proteinExistence type="predicted"/>
<dbReference type="AlphaFoldDB" id="A0ABD2PTZ3"/>
<dbReference type="PANTHER" id="PTHR10887">
    <property type="entry name" value="DNA2/NAM7 HELICASE FAMILY"/>
    <property type="match status" value="1"/>
</dbReference>
<dbReference type="Gene3D" id="3.40.50.300">
    <property type="entry name" value="P-loop containing nucleotide triphosphate hydrolases"/>
    <property type="match status" value="1"/>
</dbReference>
<feature type="domain" description="DNA2/NAM7 helicase helicase" evidence="1">
    <location>
        <begin position="104"/>
        <end position="210"/>
    </location>
</feature>
<dbReference type="InterPro" id="IPR027417">
    <property type="entry name" value="P-loop_NTPase"/>
</dbReference>
<comment type="caution">
    <text evidence="2">The sequence shown here is derived from an EMBL/GenBank/DDBJ whole genome shotgun (WGS) entry which is preliminary data.</text>
</comment>
<reference evidence="2 3" key="1">
    <citation type="submission" date="2024-11" db="EMBL/GenBank/DDBJ databases">
        <title>Adaptive evolution of stress response genes in parasites aligns with host niche diversity.</title>
        <authorList>
            <person name="Hahn C."/>
            <person name="Resl P."/>
        </authorList>
    </citation>
    <scope>NUCLEOTIDE SEQUENCE [LARGE SCALE GENOMIC DNA]</scope>
    <source>
        <strain evidence="2">EGGRZ-B1_66</strain>
        <tissue evidence="2">Body</tissue>
    </source>
</reference>
<dbReference type="EMBL" id="JBJKFK010003012">
    <property type="protein sequence ID" value="KAL3310372.1"/>
    <property type="molecule type" value="Genomic_DNA"/>
</dbReference>
<keyword evidence="3" id="KW-1185">Reference proteome</keyword>
<dbReference type="PANTHER" id="PTHR10887:SF495">
    <property type="entry name" value="HELICASE SENATAXIN ISOFORM X1-RELATED"/>
    <property type="match status" value="1"/>
</dbReference>